<evidence type="ECO:0000313" key="1">
    <source>
        <dbReference type="EMBL" id="QJA52528.1"/>
    </source>
</evidence>
<protein>
    <submittedName>
        <fullName evidence="1">Uncharacterized protein</fullName>
    </submittedName>
</protein>
<dbReference type="AlphaFoldDB" id="A0A6H1ZYE3"/>
<name>A0A6H1ZYE3_9ZZZZ</name>
<sequence>MNEVCCEKEAKQLVSLGTVRPNGIIKEQPKVPKHEPFKSQIIKEGKKTIDQSIPNSTIAETNKVIDKMNVKRGYRTDD</sequence>
<accession>A0A6H1ZYE3</accession>
<organism evidence="1">
    <name type="scientific">viral metagenome</name>
    <dbReference type="NCBI Taxonomy" id="1070528"/>
    <lineage>
        <taxon>unclassified sequences</taxon>
        <taxon>metagenomes</taxon>
        <taxon>organismal metagenomes</taxon>
    </lineage>
</organism>
<dbReference type="EMBL" id="MT144347">
    <property type="protein sequence ID" value="QJA52528.1"/>
    <property type="molecule type" value="Genomic_DNA"/>
</dbReference>
<evidence type="ECO:0000313" key="2">
    <source>
        <dbReference type="EMBL" id="QJH97410.1"/>
    </source>
</evidence>
<gene>
    <name evidence="1" type="ORF">TM448A02794_0006</name>
    <name evidence="2" type="ORF">TM448B01005_0025</name>
</gene>
<reference evidence="1" key="1">
    <citation type="submission" date="2020-03" db="EMBL/GenBank/DDBJ databases">
        <title>The deep terrestrial virosphere.</title>
        <authorList>
            <person name="Holmfeldt K."/>
            <person name="Nilsson E."/>
            <person name="Simone D."/>
            <person name="Lopez-Fernandez M."/>
            <person name="Wu X."/>
            <person name="de Brujin I."/>
            <person name="Lundin D."/>
            <person name="Andersson A."/>
            <person name="Bertilsson S."/>
            <person name="Dopson M."/>
        </authorList>
    </citation>
    <scope>NUCLEOTIDE SEQUENCE</scope>
    <source>
        <strain evidence="1">TM448A02794</strain>
        <strain evidence="2">TM448B01005</strain>
    </source>
</reference>
<dbReference type="EMBL" id="MT144685">
    <property type="protein sequence ID" value="QJH97410.1"/>
    <property type="molecule type" value="Genomic_DNA"/>
</dbReference>
<proteinExistence type="predicted"/>